<evidence type="ECO:0000313" key="2">
    <source>
        <dbReference type="Proteomes" id="UP000724584"/>
    </source>
</evidence>
<dbReference type="EMBL" id="JAGIZQ010000003">
    <property type="protein sequence ID" value="KAH6636045.1"/>
    <property type="molecule type" value="Genomic_DNA"/>
</dbReference>
<protein>
    <submittedName>
        <fullName evidence="1">Uncharacterized protein</fullName>
    </submittedName>
</protein>
<dbReference type="Proteomes" id="UP000724584">
    <property type="component" value="Unassembled WGS sequence"/>
</dbReference>
<gene>
    <name evidence="1" type="ORF">F5144DRAFT_566123</name>
</gene>
<name>A0ACB7PAE0_9PEZI</name>
<accession>A0ACB7PAE0</accession>
<proteinExistence type="predicted"/>
<keyword evidence="2" id="KW-1185">Reference proteome</keyword>
<evidence type="ECO:0000313" key="1">
    <source>
        <dbReference type="EMBL" id="KAH6636045.1"/>
    </source>
</evidence>
<comment type="caution">
    <text evidence="1">The sequence shown here is derived from an EMBL/GenBank/DDBJ whole genome shotgun (WGS) entry which is preliminary data.</text>
</comment>
<sequence>MLQNLPPELVHQIASSAADTDILHVRLTCRTLYEKTFSAFATAFFGCVTVDLCPKPLERLRQIANDERLRLHVRELVIVGELANGCLNPPRHLPGTGHRWARGPSSGCLDPSSPVISDLRAVVSRLANCHSVAVQDDQELNAELREPSETGGLLLLDTVHVALLFANSLETIRSFRITHDPSVTNGYTRSLLPRSITSSLSESWASNLVDLHLQWYSRHDADSLLALVDLVLGARSLRKLYMRGAPGKFYRRLAAAPPDDLPLAVLEVREATRDMTSDVLIALAARFRRTLAHLYVRHVRLGDPGGWAAVLRSWARDLGRLESFGLEYLLGRAAAGAAPKSLQFGPVLEWQGLPTSGALQFTTCLVAASRREIDGIHYENSSKVEDVQSVLRELAECCSSAPASDSATAGPARAIREYRTAGGLVARKVLFFPTPDLRL</sequence>
<reference evidence="1 2" key="1">
    <citation type="journal article" date="2021" name="Nat. Commun.">
        <title>Genetic determinants of endophytism in the Arabidopsis root mycobiome.</title>
        <authorList>
            <person name="Mesny F."/>
            <person name="Miyauchi S."/>
            <person name="Thiergart T."/>
            <person name="Pickel B."/>
            <person name="Atanasova L."/>
            <person name="Karlsson M."/>
            <person name="Huettel B."/>
            <person name="Barry K.W."/>
            <person name="Haridas S."/>
            <person name="Chen C."/>
            <person name="Bauer D."/>
            <person name="Andreopoulos W."/>
            <person name="Pangilinan J."/>
            <person name="LaButti K."/>
            <person name="Riley R."/>
            <person name="Lipzen A."/>
            <person name="Clum A."/>
            <person name="Drula E."/>
            <person name="Henrissat B."/>
            <person name="Kohler A."/>
            <person name="Grigoriev I.V."/>
            <person name="Martin F.M."/>
            <person name="Hacquard S."/>
        </authorList>
    </citation>
    <scope>NUCLEOTIDE SEQUENCE [LARGE SCALE GENOMIC DNA]</scope>
    <source>
        <strain evidence="1 2">MPI-SDFR-AT-0079</strain>
    </source>
</reference>
<organism evidence="1 2">
    <name type="scientific">Chaetomium tenue</name>
    <dbReference type="NCBI Taxonomy" id="1854479"/>
    <lineage>
        <taxon>Eukaryota</taxon>
        <taxon>Fungi</taxon>
        <taxon>Dikarya</taxon>
        <taxon>Ascomycota</taxon>
        <taxon>Pezizomycotina</taxon>
        <taxon>Sordariomycetes</taxon>
        <taxon>Sordariomycetidae</taxon>
        <taxon>Sordariales</taxon>
        <taxon>Chaetomiaceae</taxon>
        <taxon>Chaetomium</taxon>
    </lineage>
</organism>